<evidence type="ECO:0000313" key="3">
    <source>
        <dbReference type="EMBL" id="CAE0835397.1"/>
    </source>
</evidence>
<dbReference type="PROSITE" id="PS50904">
    <property type="entry name" value="PRELI_MSF1"/>
    <property type="match status" value="1"/>
</dbReference>
<evidence type="ECO:0000259" key="2">
    <source>
        <dbReference type="PROSITE" id="PS50904"/>
    </source>
</evidence>
<dbReference type="Pfam" id="PF04707">
    <property type="entry name" value="PRELI"/>
    <property type="match status" value="1"/>
</dbReference>
<dbReference type="EMBL" id="HBJA01135918">
    <property type="protein sequence ID" value="CAE0835397.1"/>
    <property type="molecule type" value="Transcribed_RNA"/>
</dbReference>
<feature type="compositionally biased region" description="Polar residues" evidence="1">
    <location>
        <begin position="185"/>
        <end position="200"/>
    </location>
</feature>
<dbReference type="AlphaFoldDB" id="A0A7S4LKJ9"/>
<protein>
    <recommendedName>
        <fullName evidence="2">PRELI/MSF1 domain-containing protein</fullName>
    </recommendedName>
</protein>
<gene>
    <name evidence="3" type="ORF">EGYM00163_LOCUS46746</name>
</gene>
<accession>A0A7S4LKJ9</accession>
<feature type="region of interest" description="Disordered" evidence="1">
    <location>
        <begin position="183"/>
        <end position="229"/>
    </location>
</feature>
<name>A0A7S4LKJ9_9EUGL</name>
<proteinExistence type="predicted"/>
<evidence type="ECO:0000256" key="1">
    <source>
        <dbReference type="SAM" id="MobiDB-lite"/>
    </source>
</evidence>
<dbReference type="InterPro" id="IPR006797">
    <property type="entry name" value="PRELI/MSF1_dom"/>
</dbReference>
<dbReference type="PANTHER" id="PTHR11158">
    <property type="entry name" value="MSF1/PX19 RELATED"/>
    <property type="match status" value="1"/>
</dbReference>
<organism evidence="3">
    <name type="scientific">Eutreptiella gymnastica</name>
    <dbReference type="NCBI Taxonomy" id="73025"/>
    <lineage>
        <taxon>Eukaryota</taxon>
        <taxon>Discoba</taxon>
        <taxon>Euglenozoa</taxon>
        <taxon>Euglenida</taxon>
        <taxon>Spirocuta</taxon>
        <taxon>Euglenophyceae</taxon>
        <taxon>Eutreptiales</taxon>
        <taxon>Eutreptiaceae</taxon>
        <taxon>Eutreptiella</taxon>
    </lineage>
</organism>
<dbReference type="GO" id="GO:0005758">
    <property type="term" value="C:mitochondrial intermembrane space"/>
    <property type="evidence" value="ECO:0007669"/>
    <property type="project" value="InterPro"/>
</dbReference>
<reference evidence="3" key="1">
    <citation type="submission" date="2021-01" db="EMBL/GenBank/DDBJ databases">
        <authorList>
            <person name="Corre E."/>
            <person name="Pelletier E."/>
            <person name="Niang G."/>
            <person name="Scheremetjew M."/>
            <person name="Finn R."/>
            <person name="Kale V."/>
            <person name="Holt S."/>
            <person name="Cochrane G."/>
            <person name="Meng A."/>
            <person name="Brown T."/>
            <person name="Cohen L."/>
        </authorList>
    </citation>
    <scope>NUCLEOTIDE SEQUENCE</scope>
    <source>
        <strain evidence="3">CCMP1594</strain>
    </source>
</reference>
<dbReference type="InterPro" id="IPR037365">
    <property type="entry name" value="Slowmo/Ups"/>
</dbReference>
<sequence>MVAFSFQFLYHYPFELVCDAHLSRFPSCVHLPALKECEILEDKRCASTGRRCIRRRLVMGTELPKWVPGLPKLDFEQTATISTADRHMRIHSKNLFLTDQVNADEICEYSAHHMNTQWTLFTCSGSLHIVNFFGLEELCEKTALREYITCARMGRVADAKNLNALIMSDPTWKGLPLWDVDAQKSDLNQPSPDAEQSSAQRGPCQDEPEEEDRVAVEGAVSDSSAAEDT</sequence>
<feature type="domain" description="PRELI/MSF1" evidence="2">
    <location>
        <begin position="1"/>
        <end position="170"/>
    </location>
</feature>